<name>A0A0K2UJ15_LEPSM</name>
<protein>
    <submittedName>
        <fullName evidence="1">Uncharacterized protein</fullName>
    </submittedName>
</protein>
<accession>A0A0K2UJ15</accession>
<sequence>MHVEGKAYSVRHPNTEALKATVSIHSDAMTEDYILSVYQAFYHRQEAIIGATLIIKRDQEYIYL</sequence>
<dbReference type="AlphaFoldDB" id="A0A0K2UJ15"/>
<organism evidence="1">
    <name type="scientific">Lepeophtheirus salmonis</name>
    <name type="common">Salmon louse</name>
    <name type="synonym">Caligus salmonis</name>
    <dbReference type="NCBI Taxonomy" id="72036"/>
    <lineage>
        <taxon>Eukaryota</taxon>
        <taxon>Metazoa</taxon>
        <taxon>Ecdysozoa</taxon>
        <taxon>Arthropoda</taxon>
        <taxon>Crustacea</taxon>
        <taxon>Multicrustacea</taxon>
        <taxon>Hexanauplia</taxon>
        <taxon>Copepoda</taxon>
        <taxon>Siphonostomatoida</taxon>
        <taxon>Caligidae</taxon>
        <taxon>Lepeophtheirus</taxon>
    </lineage>
</organism>
<evidence type="ECO:0000313" key="1">
    <source>
        <dbReference type="EMBL" id="CDW38294.1"/>
    </source>
</evidence>
<proteinExistence type="predicted"/>
<reference evidence="1" key="1">
    <citation type="submission" date="2014-05" db="EMBL/GenBank/DDBJ databases">
        <authorList>
            <person name="Chronopoulou M."/>
        </authorList>
    </citation>
    <scope>NUCLEOTIDE SEQUENCE</scope>
    <source>
        <tissue evidence="1">Whole organism</tissue>
    </source>
</reference>
<dbReference type="EMBL" id="HACA01020933">
    <property type="protein sequence ID" value="CDW38294.1"/>
    <property type="molecule type" value="Transcribed_RNA"/>
</dbReference>